<evidence type="ECO:0000256" key="9">
    <source>
        <dbReference type="ARBA" id="ARBA00023136"/>
    </source>
</evidence>
<dbReference type="RefSeq" id="WP_034626546.1">
    <property type="nucleotide sequence ID" value="NZ_AXNT01000023.1"/>
</dbReference>
<dbReference type="PANTHER" id="PTHR33909:SF1">
    <property type="entry name" value="SEC TRANSLOCON ACCESSORY COMPLEX SUBUNIT YAJC"/>
    <property type="match status" value="1"/>
</dbReference>
<keyword evidence="4" id="KW-1003">Cell membrane</keyword>
<evidence type="ECO:0000256" key="6">
    <source>
        <dbReference type="ARBA" id="ARBA00022927"/>
    </source>
</evidence>
<evidence type="ECO:0000256" key="1">
    <source>
        <dbReference type="ARBA" id="ARBA00004162"/>
    </source>
</evidence>
<keyword evidence="3" id="KW-0813">Transport</keyword>
<evidence type="ECO:0000256" key="7">
    <source>
        <dbReference type="ARBA" id="ARBA00022989"/>
    </source>
</evidence>
<dbReference type="EMBL" id="AXNT01000023">
    <property type="protein sequence ID" value="KGM03125.1"/>
    <property type="molecule type" value="Genomic_DNA"/>
</dbReference>
<sequence length="140" mass="14860">MDPTFLLFIAIAFGAMWLMTSRTRKQQKQAVDFRANLAVGQDVMTGSGMLGTVVAIDGDEITLESTPGNRSRWLRAAIAKLVEAPVAASAEEDVTVVDEDPEPTTAGPSLVKGTPAASYDVPDDLSTLPPARGDDTPEKK</sequence>
<keyword evidence="9" id="KW-0472">Membrane</keyword>
<evidence type="ECO:0000313" key="12">
    <source>
        <dbReference type="Proteomes" id="UP000029833"/>
    </source>
</evidence>
<dbReference type="InterPro" id="IPR003849">
    <property type="entry name" value="Preprotein_translocase_YajC"/>
</dbReference>
<dbReference type="Proteomes" id="UP000029833">
    <property type="component" value="Unassembled WGS sequence"/>
</dbReference>
<comment type="similarity">
    <text evidence="2">Belongs to the YajC family.</text>
</comment>
<reference evidence="11 12" key="1">
    <citation type="submission" date="2013-10" db="EMBL/GenBank/DDBJ databases">
        <authorList>
            <person name="Wang G."/>
            <person name="Zhuang W."/>
        </authorList>
    </citation>
    <scope>NUCLEOTIDE SEQUENCE [LARGE SCALE GENOMIC DNA]</scope>
    <source>
        <strain evidence="11 12">DSM 20118</strain>
    </source>
</reference>
<dbReference type="OrthoDB" id="3267178at2"/>
<protein>
    <submittedName>
        <fullName evidence="11">Preprotein translocase subunit YajC</fullName>
    </submittedName>
</protein>
<comment type="caution">
    <text evidence="11">The sequence shown here is derived from an EMBL/GenBank/DDBJ whole genome shotgun (WGS) entry which is preliminary data.</text>
</comment>
<dbReference type="STRING" id="1408250.Q760_09165"/>
<organism evidence="11 12">
    <name type="scientific">Cellulomonas cellasea DSM 20118</name>
    <dbReference type="NCBI Taxonomy" id="1408250"/>
    <lineage>
        <taxon>Bacteria</taxon>
        <taxon>Bacillati</taxon>
        <taxon>Actinomycetota</taxon>
        <taxon>Actinomycetes</taxon>
        <taxon>Micrococcales</taxon>
        <taxon>Cellulomonadaceae</taxon>
        <taxon>Cellulomonas</taxon>
    </lineage>
</organism>
<feature type="compositionally biased region" description="Acidic residues" evidence="10">
    <location>
        <begin position="90"/>
        <end position="102"/>
    </location>
</feature>
<evidence type="ECO:0000256" key="3">
    <source>
        <dbReference type="ARBA" id="ARBA00022448"/>
    </source>
</evidence>
<keyword evidence="6" id="KW-0653">Protein transport</keyword>
<evidence type="ECO:0000256" key="8">
    <source>
        <dbReference type="ARBA" id="ARBA00023010"/>
    </source>
</evidence>
<name>A0A0A0B8B8_9CELL</name>
<evidence type="ECO:0000256" key="2">
    <source>
        <dbReference type="ARBA" id="ARBA00006742"/>
    </source>
</evidence>
<keyword evidence="8" id="KW-0811">Translocation</keyword>
<dbReference type="AlphaFoldDB" id="A0A0A0B8B8"/>
<dbReference type="Pfam" id="PF02699">
    <property type="entry name" value="YajC"/>
    <property type="match status" value="1"/>
</dbReference>
<evidence type="ECO:0000256" key="10">
    <source>
        <dbReference type="SAM" id="MobiDB-lite"/>
    </source>
</evidence>
<evidence type="ECO:0000256" key="5">
    <source>
        <dbReference type="ARBA" id="ARBA00022692"/>
    </source>
</evidence>
<evidence type="ECO:0000256" key="4">
    <source>
        <dbReference type="ARBA" id="ARBA00022475"/>
    </source>
</evidence>
<keyword evidence="5" id="KW-0812">Transmembrane</keyword>
<keyword evidence="12" id="KW-1185">Reference proteome</keyword>
<dbReference type="SMART" id="SM01323">
    <property type="entry name" value="YajC"/>
    <property type="match status" value="1"/>
</dbReference>
<dbReference type="GO" id="GO:0015031">
    <property type="term" value="P:protein transport"/>
    <property type="evidence" value="ECO:0007669"/>
    <property type="project" value="UniProtKB-KW"/>
</dbReference>
<evidence type="ECO:0000313" key="11">
    <source>
        <dbReference type="EMBL" id="KGM03125.1"/>
    </source>
</evidence>
<dbReference type="NCBIfam" id="TIGR00739">
    <property type="entry name" value="yajC"/>
    <property type="match status" value="1"/>
</dbReference>
<feature type="region of interest" description="Disordered" evidence="10">
    <location>
        <begin position="87"/>
        <end position="140"/>
    </location>
</feature>
<proteinExistence type="inferred from homology"/>
<gene>
    <name evidence="11" type="ORF">Q760_09165</name>
</gene>
<keyword evidence="7" id="KW-1133">Transmembrane helix</keyword>
<accession>A0A0A0B8B8</accession>
<dbReference type="PANTHER" id="PTHR33909">
    <property type="entry name" value="SEC TRANSLOCON ACCESSORY COMPLEX SUBUNIT YAJC"/>
    <property type="match status" value="1"/>
</dbReference>
<dbReference type="GO" id="GO:0005886">
    <property type="term" value="C:plasma membrane"/>
    <property type="evidence" value="ECO:0007669"/>
    <property type="project" value="UniProtKB-SubCell"/>
</dbReference>
<comment type="subcellular location">
    <subcellularLocation>
        <location evidence="1">Cell membrane</location>
        <topology evidence="1">Single-pass membrane protein</topology>
    </subcellularLocation>
</comment>